<proteinExistence type="predicted"/>
<dbReference type="EMBL" id="JAINUG010000075">
    <property type="protein sequence ID" value="KAJ8400616.1"/>
    <property type="molecule type" value="Genomic_DNA"/>
</dbReference>
<dbReference type="Proteomes" id="UP001221898">
    <property type="component" value="Unassembled WGS sequence"/>
</dbReference>
<evidence type="ECO:0000313" key="2">
    <source>
        <dbReference type="EMBL" id="KAJ8400616.1"/>
    </source>
</evidence>
<accession>A0AAD7WKQ8</accession>
<name>A0AAD7WKQ8_9TELE</name>
<dbReference type="AlphaFoldDB" id="A0AAD7WKQ8"/>
<reference evidence="2" key="1">
    <citation type="journal article" date="2023" name="Science">
        <title>Genome structures resolve the early diversification of teleost fishes.</title>
        <authorList>
            <person name="Parey E."/>
            <person name="Louis A."/>
            <person name="Montfort J."/>
            <person name="Bouchez O."/>
            <person name="Roques C."/>
            <person name="Iampietro C."/>
            <person name="Lluch J."/>
            <person name="Castinel A."/>
            <person name="Donnadieu C."/>
            <person name="Desvignes T."/>
            <person name="Floi Bucao C."/>
            <person name="Jouanno E."/>
            <person name="Wen M."/>
            <person name="Mejri S."/>
            <person name="Dirks R."/>
            <person name="Jansen H."/>
            <person name="Henkel C."/>
            <person name="Chen W.J."/>
            <person name="Zahm M."/>
            <person name="Cabau C."/>
            <person name="Klopp C."/>
            <person name="Thompson A.W."/>
            <person name="Robinson-Rechavi M."/>
            <person name="Braasch I."/>
            <person name="Lecointre G."/>
            <person name="Bobe J."/>
            <person name="Postlethwait J.H."/>
            <person name="Berthelot C."/>
            <person name="Roest Crollius H."/>
            <person name="Guiguen Y."/>
        </authorList>
    </citation>
    <scope>NUCLEOTIDE SEQUENCE</scope>
    <source>
        <strain evidence="2">NC1722</strain>
    </source>
</reference>
<feature type="compositionally biased region" description="Polar residues" evidence="1">
    <location>
        <begin position="119"/>
        <end position="136"/>
    </location>
</feature>
<feature type="region of interest" description="Disordered" evidence="1">
    <location>
        <begin position="107"/>
        <end position="146"/>
    </location>
</feature>
<keyword evidence="3" id="KW-1185">Reference proteome</keyword>
<evidence type="ECO:0000256" key="1">
    <source>
        <dbReference type="SAM" id="MobiDB-lite"/>
    </source>
</evidence>
<protein>
    <submittedName>
        <fullName evidence="2">Uncharacterized protein</fullName>
    </submittedName>
</protein>
<sequence length="205" mass="22755">MDANPAFSLSLLYRNDPIYSLCASDLMTASQTVNNNFIKEQKQLVKTLKTLEHQKLVRMRQLNEEKKQFAALMRRKLSQKGSVPTAFDPTVFMPERSFRAFSAPACHSSASSSRESNAKINTSSKTSTEITQSKLSPSPPRPFSFYGEHLDTQRSNGLKVYVASTRCVCKCGRSSQLLTRTWFSFKDIDAGPLSSPGDAPGSLCL</sequence>
<comment type="caution">
    <text evidence="2">The sequence shown here is derived from an EMBL/GenBank/DDBJ whole genome shotgun (WGS) entry which is preliminary data.</text>
</comment>
<evidence type="ECO:0000313" key="3">
    <source>
        <dbReference type="Proteomes" id="UP001221898"/>
    </source>
</evidence>
<gene>
    <name evidence="2" type="ORF">AAFF_G00393850</name>
</gene>
<organism evidence="2 3">
    <name type="scientific">Aldrovandia affinis</name>
    <dbReference type="NCBI Taxonomy" id="143900"/>
    <lineage>
        <taxon>Eukaryota</taxon>
        <taxon>Metazoa</taxon>
        <taxon>Chordata</taxon>
        <taxon>Craniata</taxon>
        <taxon>Vertebrata</taxon>
        <taxon>Euteleostomi</taxon>
        <taxon>Actinopterygii</taxon>
        <taxon>Neopterygii</taxon>
        <taxon>Teleostei</taxon>
        <taxon>Notacanthiformes</taxon>
        <taxon>Halosauridae</taxon>
        <taxon>Aldrovandia</taxon>
    </lineage>
</organism>